<keyword evidence="3" id="KW-1185">Reference proteome</keyword>
<protein>
    <submittedName>
        <fullName evidence="2">Uncharacterized protein</fullName>
    </submittedName>
</protein>
<accession>A0A9P4N7E6</accession>
<feature type="transmembrane region" description="Helical" evidence="1">
    <location>
        <begin position="509"/>
        <end position="542"/>
    </location>
</feature>
<evidence type="ECO:0000313" key="3">
    <source>
        <dbReference type="Proteomes" id="UP000800093"/>
    </source>
</evidence>
<evidence type="ECO:0000256" key="1">
    <source>
        <dbReference type="SAM" id="Phobius"/>
    </source>
</evidence>
<feature type="transmembrane region" description="Helical" evidence="1">
    <location>
        <begin position="34"/>
        <end position="58"/>
    </location>
</feature>
<name>A0A9P4N7E6_9PLEO</name>
<gene>
    <name evidence="2" type="ORF">CC78DRAFT_619046</name>
</gene>
<sequence>MGWDMVYTGIWKNWNDEKQVSGLTLTMSPSHGPLLIAFLALFVSVASSHLWHILCFTLHQSISTSSLRDGLHHQIQALLRNNSSIYLGIPAIAHVTLMTIASIFSARILSSGDEVLVRGSSCGWMDQINEGLSDMNQTELQDKTAGIFNMGRWTAMKALDYAQTCYGSINFTQSSACKFYATTAINITANSNVPCPFGEKLCGLYHGIKVDTGLVDSNLHLGINSKPSGRIQVRKVLTCIPTTAEEHYSGPWQNSDLSVIPGDNFKTYYLGRNPGLYESNASFVFSPISELRVANSDIVLLNIQSIVGYTSEVLDPWFRATSTNDSSKTGSSDNYVFPPSPYGTKISYYPDRIVSVLGCTEQYQFCNNTNCSELDGLYANRSSPYLGLTFNDEQKAIFRLLWNAVFGVTINYGTFFFGDQLLLAREKLLSAQLAISAPLPSNQWELEVTNIVKVMLAALQRRVVDYASPPDIPLQMSTGRVSSLSLIEPPKADADKQICGIIRVRNAAYFNFSLVGLLAVFIVAISIISINLFCLPGVAFWVQQKLRRDLHLQREWTEGHLLRLLRTAFESHGAGPWVTDGEIPVTEVPGLRFSADQVWEVKIDTAENQGTDTETVGRIVNVEEQTK</sequence>
<feature type="transmembrane region" description="Helical" evidence="1">
    <location>
        <begin position="85"/>
        <end position="104"/>
    </location>
</feature>
<reference evidence="3" key="1">
    <citation type="journal article" date="2020" name="Stud. Mycol.">
        <title>101 Dothideomycetes genomes: A test case for predicting lifestyles and emergence of pathogens.</title>
        <authorList>
            <person name="Haridas S."/>
            <person name="Albert R."/>
            <person name="Binder M."/>
            <person name="Bloem J."/>
            <person name="LaButti K."/>
            <person name="Salamov A."/>
            <person name="Andreopoulos B."/>
            <person name="Baker S."/>
            <person name="Barry K."/>
            <person name="Bills G."/>
            <person name="Bluhm B."/>
            <person name="Cannon C."/>
            <person name="Castanera R."/>
            <person name="Culley D."/>
            <person name="Daum C."/>
            <person name="Ezra D."/>
            <person name="Gonzalez J."/>
            <person name="Henrissat B."/>
            <person name="Kuo A."/>
            <person name="Liang C."/>
            <person name="Lipzen A."/>
            <person name="Lutzoni F."/>
            <person name="Magnuson J."/>
            <person name="Mondo S."/>
            <person name="Nolan M."/>
            <person name="Ohm R."/>
            <person name="Pangilinan J."/>
            <person name="Park H.-J."/>
            <person name="Ramirez L."/>
            <person name="Alfaro M."/>
            <person name="Sun H."/>
            <person name="Tritt A."/>
            <person name="Yoshinaga Y."/>
            <person name="Zwiers L.-H."/>
            <person name="Turgeon B."/>
            <person name="Goodwin S."/>
            <person name="Spatafora J."/>
            <person name="Crous P."/>
            <person name="Grigoriev I."/>
        </authorList>
    </citation>
    <scope>NUCLEOTIDE SEQUENCE [LARGE SCALE GENOMIC DNA]</scope>
    <source>
        <strain evidence="3">CBS 304.66</strain>
    </source>
</reference>
<evidence type="ECO:0000313" key="2">
    <source>
        <dbReference type="EMBL" id="KAF2261851.1"/>
    </source>
</evidence>
<dbReference type="EMBL" id="ML986649">
    <property type="protein sequence ID" value="KAF2261851.1"/>
    <property type="molecule type" value="Genomic_DNA"/>
</dbReference>
<keyword evidence="1" id="KW-0812">Transmembrane</keyword>
<dbReference type="AlphaFoldDB" id="A0A9P4N7E6"/>
<organism evidence="2 3">
    <name type="scientific">Lojkania enalia</name>
    <dbReference type="NCBI Taxonomy" id="147567"/>
    <lineage>
        <taxon>Eukaryota</taxon>
        <taxon>Fungi</taxon>
        <taxon>Dikarya</taxon>
        <taxon>Ascomycota</taxon>
        <taxon>Pezizomycotina</taxon>
        <taxon>Dothideomycetes</taxon>
        <taxon>Pleosporomycetidae</taxon>
        <taxon>Pleosporales</taxon>
        <taxon>Pleosporales incertae sedis</taxon>
        <taxon>Lojkania</taxon>
    </lineage>
</organism>
<dbReference type="OrthoDB" id="3540210at2759"/>
<comment type="caution">
    <text evidence="2">The sequence shown here is derived from an EMBL/GenBank/DDBJ whole genome shotgun (WGS) entry which is preliminary data.</text>
</comment>
<proteinExistence type="predicted"/>
<keyword evidence="1" id="KW-0472">Membrane</keyword>
<dbReference type="Proteomes" id="UP000800093">
    <property type="component" value="Unassembled WGS sequence"/>
</dbReference>
<keyword evidence="1" id="KW-1133">Transmembrane helix</keyword>